<evidence type="ECO:0000256" key="1">
    <source>
        <dbReference type="ARBA" id="ARBA00006284"/>
    </source>
</evidence>
<dbReference type="GO" id="GO:0008887">
    <property type="term" value="F:glycerate kinase activity"/>
    <property type="evidence" value="ECO:0007669"/>
    <property type="project" value="UniProtKB-UniRule"/>
</dbReference>
<evidence type="ECO:0000256" key="3">
    <source>
        <dbReference type="ARBA" id="ARBA00022777"/>
    </source>
</evidence>
<keyword evidence="3 4" id="KW-0418">Kinase</keyword>
<keyword evidence="2 4" id="KW-0808">Transferase</keyword>
<dbReference type="PIRSF" id="PIRSF006078">
    <property type="entry name" value="GlxK"/>
    <property type="match status" value="1"/>
</dbReference>
<dbReference type="InterPro" id="IPR018193">
    <property type="entry name" value="Glyc_kinase_flavodox-like_fold"/>
</dbReference>
<dbReference type="PANTHER" id="PTHR21599">
    <property type="entry name" value="GLYCERATE KINASE"/>
    <property type="match status" value="1"/>
</dbReference>
<evidence type="ECO:0000256" key="2">
    <source>
        <dbReference type="ARBA" id="ARBA00022679"/>
    </source>
</evidence>
<dbReference type="Gene3D" id="3.90.1510.10">
    <property type="entry name" value="Glycerate kinase, domain 2"/>
    <property type="match status" value="1"/>
</dbReference>
<protein>
    <submittedName>
        <fullName evidence="5">Glycerate kinase</fullName>
    </submittedName>
</protein>
<dbReference type="AlphaFoldDB" id="A0AAT9FQR3"/>
<comment type="similarity">
    <text evidence="1 4">Belongs to the glycerate kinase type-1 family.</text>
</comment>
<gene>
    <name evidence="5" type="ORF">NT6N_34060</name>
</gene>
<evidence type="ECO:0000256" key="4">
    <source>
        <dbReference type="PIRNR" id="PIRNR006078"/>
    </source>
</evidence>
<dbReference type="GO" id="GO:0031388">
    <property type="term" value="P:organic acid phosphorylation"/>
    <property type="evidence" value="ECO:0007669"/>
    <property type="project" value="UniProtKB-UniRule"/>
</dbReference>
<dbReference type="InterPro" id="IPR036129">
    <property type="entry name" value="Glycerate_kinase_sf"/>
</dbReference>
<dbReference type="Pfam" id="PF02595">
    <property type="entry name" value="Gly_kinase"/>
    <property type="match status" value="1"/>
</dbReference>
<dbReference type="InterPro" id="IPR018197">
    <property type="entry name" value="Glycerate_kinase_RE-like"/>
</dbReference>
<dbReference type="Gene3D" id="3.40.50.10350">
    <property type="entry name" value="Glycerate kinase, domain 1"/>
    <property type="match status" value="1"/>
</dbReference>
<dbReference type="NCBIfam" id="TIGR00045">
    <property type="entry name" value="glycerate kinase"/>
    <property type="match status" value="1"/>
</dbReference>
<proteinExistence type="inferred from homology"/>
<dbReference type="KEGG" id="osu:NT6N_34060"/>
<accession>A0AAT9FQR3</accession>
<name>A0AAT9FQR3_9BACT</name>
<dbReference type="SUPFAM" id="SSF110738">
    <property type="entry name" value="Glycerate kinase I"/>
    <property type="match status" value="1"/>
</dbReference>
<dbReference type="PANTHER" id="PTHR21599:SF0">
    <property type="entry name" value="GLYCERATE KINASE"/>
    <property type="match status" value="1"/>
</dbReference>
<reference evidence="5" key="1">
    <citation type="submission" date="2024-07" db="EMBL/GenBank/DDBJ databases">
        <title>Complete genome sequence of Verrucomicrobiaceae bacterium NT6N.</title>
        <authorList>
            <person name="Huang C."/>
            <person name="Takami H."/>
            <person name="Hamasaki K."/>
        </authorList>
    </citation>
    <scope>NUCLEOTIDE SEQUENCE</scope>
    <source>
        <strain evidence="5">NT6N</strain>
    </source>
</reference>
<evidence type="ECO:0000313" key="5">
    <source>
        <dbReference type="EMBL" id="BDS08366.1"/>
    </source>
</evidence>
<dbReference type="InterPro" id="IPR004381">
    <property type="entry name" value="Glycerate_kinase"/>
</dbReference>
<organism evidence="5">
    <name type="scientific">Oceaniferula spumae</name>
    <dbReference type="NCBI Taxonomy" id="2979115"/>
    <lineage>
        <taxon>Bacteria</taxon>
        <taxon>Pseudomonadati</taxon>
        <taxon>Verrucomicrobiota</taxon>
        <taxon>Verrucomicrobiia</taxon>
        <taxon>Verrucomicrobiales</taxon>
        <taxon>Verrucomicrobiaceae</taxon>
        <taxon>Oceaniferula</taxon>
    </lineage>
</organism>
<sequence length="368" mass="39002">MKILLAPDKFKGTLTAEEVCAIMQRGLHSVLPDADIVSCPIADGGDGFAEVLRSQLNGAWVECPAHDALGRPIDARYALCGDTAVIEMSEASGLWRVAENVRDIWRSSTLGTGEMMRHAIEQSRVKRIIMGIGGSATNDAGCGMAAALGVRFLNDRGDELDPTPSELKHCGKIDISERLTLPEVLIACDVDNPLLGNEGATRVYGPQKGVVENDFGQWDDYFELLVTLTDGGTAAMIPGAGAAGGLGFGLIQFCGARLLPGFDLVAQEVGLMEKILACDVVITGEGRLDAQTLHGKGPAGVAEMARDAGKKVFAIAGSVECEPLHLFDGAYALHHDSRTLEESMQRSEELLMVAAVELGDTLRASGRV</sequence>
<dbReference type="EMBL" id="AP026866">
    <property type="protein sequence ID" value="BDS08366.1"/>
    <property type="molecule type" value="Genomic_DNA"/>
</dbReference>